<dbReference type="EMBL" id="JQ809650">
    <property type="protein sequence ID" value="AFM54610.1"/>
    <property type="molecule type" value="Genomic_DNA"/>
</dbReference>
<gene>
    <name evidence="1" type="ORF">P12053L_05</name>
</gene>
<evidence type="ECO:0000313" key="2">
    <source>
        <dbReference type="Proteomes" id="UP000002825"/>
    </source>
</evidence>
<dbReference type="RefSeq" id="YP_006560890.1">
    <property type="nucleotide sequence ID" value="NC_018280.1"/>
</dbReference>
<reference evidence="1 2" key="1">
    <citation type="journal article" date="2012" name="J. Virol.">
        <title>Complete Genome Sequence of Celeribacter Bacteriophage P12053L.</title>
        <authorList>
            <person name="Kang I."/>
            <person name="Jang H."/>
            <person name="Oh H.M."/>
            <person name="Cho J.C."/>
        </authorList>
    </citation>
    <scope>NUCLEOTIDE SEQUENCE [LARGE SCALE GENOMIC DNA]</scope>
</reference>
<accession>I6S6G5</accession>
<name>I6S6G5_9CAUD</name>
<sequence>MGNYLYRVGIAASVLLNVILLGQSNQTFSARNYGWKRDGKPNAVWLIDRLSRDEHCRMSWVYWITAKRKINSGYDWD</sequence>
<evidence type="ECO:0000313" key="1">
    <source>
        <dbReference type="EMBL" id="AFM54610.1"/>
    </source>
</evidence>
<protein>
    <submittedName>
        <fullName evidence="1">Uncharacterized protein</fullName>
    </submittedName>
</protein>
<dbReference type="GeneID" id="13405869"/>
<organism evidence="1 2">
    <name type="scientific">Celeribacter phage P12053L</name>
    <dbReference type="NCBI Taxonomy" id="1197951"/>
    <lineage>
        <taxon>Viruses</taxon>
        <taxon>Duplodnaviria</taxon>
        <taxon>Heunggongvirae</taxon>
        <taxon>Uroviricota</taxon>
        <taxon>Caudoviricetes</taxon>
        <taxon>Zobellviridae</taxon>
        <taxon>Cobavirinae</taxon>
        <taxon>Siovirus</taxon>
        <taxon>Siovirus coreense</taxon>
    </lineage>
</organism>
<dbReference type="KEGG" id="vg:13405869"/>
<proteinExistence type="predicted"/>
<dbReference type="Proteomes" id="UP000002825">
    <property type="component" value="Segment"/>
</dbReference>
<keyword evidence="2" id="KW-1185">Reference proteome</keyword>